<evidence type="ECO:0000313" key="10">
    <source>
        <dbReference type="Proteomes" id="UP000247476"/>
    </source>
</evidence>
<keyword evidence="3 7" id="KW-0812">Transmembrane</keyword>
<feature type="compositionally biased region" description="Basic and acidic residues" evidence="6">
    <location>
        <begin position="278"/>
        <end position="309"/>
    </location>
</feature>
<feature type="region of interest" description="Disordered" evidence="6">
    <location>
        <begin position="278"/>
        <end position="474"/>
    </location>
</feature>
<evidence type="ECO:0000256" key="4">
    <source>
        <dbReference type="ARBA" id="ARBA00022989"/>
    </source>
</evidence>
<name>A0A2V5K1L6_9BACL</name>
<feature type="transmembrane region" description="Helical" evidence="7">
    <location>
        <begin position="52"/>
        <end position="73"/>
    </location>
</feature>
<dbReference type="EMBL" id="QJVJ01000008">
    <property type="protein sequence ID" value="PYI53038.1"/>
    <property type="molecule type" value="Genomic_DNA"/>
</dbReference>
<dbReference type="Pfam" id="PF12791">
    <property type="entry name" value="RsgI_N"/>
    <property type="match status" value="1"/>
</dbReference>
<dbReference type="RefSeq" id="WP_110841586.1">
    <property type="nucleotide sequence ID" value="NZ_QJVJ01000008.1"/>
</dbReference>
<feature type="compositionally biased region" description="Basic and acidic residues" evidence="6">
    <location>
        <begin position="375"/>
        <end position="450"/>
    </location>
</feature>
<feature type="compositionally biased region" description="Basic and acidic residues" evidence="6">
    <location>
        <begin position="324"/>
        <end position="348"/>
    </location>
</feature>
<keyword evidence="4 7" id="KW-1133">Transmembrane helix</keyword>
<keyword evidence="2" id="KW-1003">Cell membrane</keyword>
<evidence type="ECO:0000256" key="2">
    <source>
        <dbReference type="ARBA" id="ARBA00022475"/>
    </source>
</evidence>
<feature type="compositionally biased region" description="Basic and acidic residues" evidence="6">
    <location>
        <begin position="459"/>
        <end position="468"/>
    </location>
</feature>
<evidence type="ECO:0000256" key="1">
    <source>
        <dbReference type="ARBA" id="ARBA00004162"/>
    </source>
</evidence>
<dbReference type="AlphaFoldDB" id="A0A2V5K1L6"/>
<dbReference type="InterPro" id="IPR024449">
    <property type="entry name" value="Anti-sigma_RsgI_N"/>
</dbReference>
<evidence type="ECO:0000313" key="9">
    <source>
        <dbReference type="EMBL" id="PYI53038.1"/>
    </source>
</evidence>
<dbReference type="InterPro" id="IPR055431">
    <property type="entry name" value="RsgI_M"/>
</dbReference>
<evidence type="ECO:0000259" key="8">
    <source>
        <dbReference type="PROSITE" id="PS51849"/>
    </source>
</evidence>
<keyword evidence="5 7" id="KW-0472">Membrane</keyword>
<protein>
    <submittedName>
        <fullName evidence="9">Protein RsgI</fullName>
    </submittedName>
</protein>
<reference evidence="9 10" key="1">
    <citation type="submission" date="2018-05" db="EMBL/GenBank/DDBJ databases">
        <title>Paenibacillus flagellatus sp. nov., isolated from selenium mineral soil.</title>
        <authorList>
            <person name="Dai X."/>
        </authorList>
    </citation>
    <scope>NUCLEOTIDE SEQUENCE [LARGE SCALE GENOMIC DNA]</scope>
    <source>
        <strain evidence="9 10">DXL2</strain>
    </source>
</reference>
<comment type="caution">
    <text evidence="9">The sequence shown here is derived from an EMBL/GenBank/DDBJ whole genome shotgun (WGS) entry which is preliminary data.</text>
</comment>
<sequence length="474" mass="52529">MFKGIVMEMTEADLVVLTPDGQFKKIPRMGRVCQVGEEVLFSTPPFRLKRPVLSAMFALTAAVLFCIVLFNGLGGNLEGVKPIVAYVTLDINPSVELGVDKDNEVQEARGLNEDGVELLQSLELTGRPLAAATEVLLNHVEQKGIFSQEEGDIIISSTKVYEEAKVDESSLGQIVKETVSKHIETKHPQATSAFQVAAFVTPPTIREEALAKGLSAGKYAIYLSAKDNGNDIDLNALRDDSVHKIAKEAGGLNKLIDPKELPKKETLSKLLEAEKKGELDAKVKEKSEKDKSKSDDKKNGDKKNDDKKTTPPPNKPASTTPSKTDGKSSDPKKNGNDDKNDKDDKKNTDSGQKPGTTPAKNPPAANNGGNSGVTKPKDDDDKRAEDDRKKEEEKRKEEERKKEEEKRKEDERKKEEENRKEEERKKEEQKKAEELKKKEEEKRKEDERKRQNGSGGGTGKKEDSEDGNRSQQGR</sequence>
<feature type="domain" description="RsgI N-terminal anti-sigma" evidence="8">
    <location>
        <begin position="2"/>
        <end position="50"/>
    </location>
</feature>
<evidence type="ECO:0000256" key="5">
    <source>
        <dbReference type="ARBA" id="ARBA00023136"/>
    </source>
</evidence>
<dbReference type="Pfam" id="PF23750">
    <property type="entry name" value="RsgI_M"/>
    <property type="match status" value="1"/>
</dbReference>
<gene>
    <name evidence="9" type="ORF">DLM86_18740</name>
</gene>
<evidence type="ECO:0000256" key="3">
    <source>
        <dbReference type="ARBA" id="ARBA00022692"/>
    </source>
</evidence>
<keyword evidence="10" id="KW-1185">Reference proteome</keyword>
<comment type="subcellular location">
    <subcellularLocation>
        <location evidence="1">Cell membrane</location>
        <topology evidence="1">Single-pass membrane protein</topology>
    </subcellularLocation>
</comment>
<evidence type="ECO:0000256" key="7">
    <source>
        <dbReference type="SAM" id="Phobius"/>
    </source>
</evidence>
<dbReference type="OrthoDB" id="9800626at2"/>
<proteinExistence type="predicted"/>
<evidence type="ECO:0000256" key="6">
    <source>
        <dbReference type="SAM" id="MobiDB-lite"/>
    </source>
</evidence>
<feature type="compositionally biased region" description="Low complexity" evidence="6">
    <location>
        <begin position="349"/>
        <end position="368"/>
    </location>
</feature>
<dbReference type="Proteomes" id="UP000247476">
    <property type="component" value="Unassembled WGS sequence"/>
</dbReference>
<organism evidence="9 10">
    <name type="scientific">Paenibacillus flagellatus</name>
    <dbReference type="NCBI Taxonomy" id="2211139"/>
    <lineage>
        <taxon>Bacteria</taxon>
        <taxon>Bacillati</taxon>
        <taxon>Bacillota</taxon>
        <taxon>Bacilli</taxon>
        <taxon>Bacillales</taxon>
        <taxon>Paenibacillaceae</taxon>
        <taxon>Paenibacillus</taxon>
    </lineage>
</organism>
<accession>A0A2V5K1L6</accession>
<dbReference type="GO" id="GO:0005886">
    <property type="term" value="C:plasma membrane"/>
    <property type="evidence" value="ECO:0007669"/>
    <property type="project" value="UniProtKB-SubCell"/>
</dbReference>
<dbReference type="PROSITE" id="PS51849">
    <property type="entry name" value="RSGI_N"/>
    <property type="match status" value="1"/>
</dbReference>